<dbReference type="SUPFAM" id="SSF52540">
    <property type="entry name" value="P-loop containing nucleoside triphosphate hydrolases"/>
    <property type="match status" value="1"/>
</dbReference>
<feature type="binding site" evidence="2">
    <location>
        <position position="113"/>
    </location>
    <ligand>
        <name>Mg(2+)</name>
        <dbReference type="ChEBI" id="CHEBI:18420"/>
    </ligand>
</feature>
<dbReference type="OrthoDB" id="9802097at2"/>
<comment type="similarity">
    <text evidence="2">Belongs to the dethiobiotin synthetase family.</text>
</comment>
<comment type="function">
    <text evidence="2">Catalyzes a mechanistically unusual reaction, the ATP-dependent insertion of CO2 between the N7 and N8 nitrogen atoms of 7,8-diaminopelargonic acid (DAPA, also called 7,8-diammoniononanoate) to form a ureido ring.</text>
</comment>
<name>A0A1I3WUX0_9BACT</name>
<dbReference type="UniPathway" id="UPA00078">
    <property type="reaction ID" value="UER00161"/>
</dbReference>
<dbReference type="GO" id="GO:0009102">
    <property type="term" value="P:biotin biosynthetic process"/>
    <property type="evidence" value="ECO:0007669"/>
    <property type="project" value="UniProtKB-UniRule"/>
</dbReference>
<evidence type="ECO:0000313" key="3">
    <source>
        <dbReference type="EMBL" id="SFK11282.1"/>
    </source>
</evidence>
<dbReference type="InterPro" id="IPR004472">
    <property type="entry name" value="DTB_synth_BioD"/>
</dbReference>
<proteinExistence type="inferred from homology"/>
<accession>A0A1I3WUX0</accession>
<dbReference type="GO" id="GO:0005829">
    <property type="term" value="C:cytosol"/>
    <property type="evidence" value="ECO:0007669"/>
    <property type="project" value="TreeGrafter"/>
</dbReference>
<feature type="binding site" evidence="2">
    <location>
        <position position="52"/>
    </location>
    <ligand>
        <name>ATP</name>
        <dbReference type="ChEBI" id="CHEBI:30616"/>
    </ligand>
</feature>
<comment type="catalytic activity">
    <reaction evidence="2">
        <text>(7R,8S)-7,8-diammoniononanoate + CO2 + ATP = (4R,5S)-dethiobiotin + ADP + phosphate + 3 H(+)</text>
        <dbReference type="Rhea" id="RHEA:15805"/>
        <dbReference type="ChEBI" id="CHEBI:15378"/>
        <dbReference type="ChEBI" id="CHEBI:16526"/>
        <dbReference type="ChEBI" id="CHEBI:30616"/>
        <dbReference type="ChEBI" id="CHEBI:43474"/>
        <dbReference type="ChEBI" id="CHEBI:149469"/>
        <dbReference type="ChEBI" id="CHEBI:149473"/>
        <dbReference type="ChEBI" id="CHEBI:456216"/>
        <dbReference type="EC" id="6.3.3.3"/>
    </reaction>
</comment>
<feature type="binding site" evidence="2">
    <location>
        <position position="19"/>
    </location>
    <ligand>
        <name>Mg(2+)</name>
        <dbReference type="ChEBI" id="CHEBI:18420"/>
    </ligand>
</feature>
<dbReference type="PIRSF" id="PIRSF006755">
    <property type="entry name" value="DTB_synth"/>
    <property type="match status" value="1"/>
</dbReference>
<dbReference type="STRING" id="52560.SAMN04488082_11476"/>
<comment type="cofactor">
    <cofactor evidence="2">
        <name>Mg(2+)</name>
        <dbReference type="ChEBI" id="CHEBI:18420"/>
    </cofactor>
</comment>
<dbReference type="AlphaFoldDB" id="A0A1I3WUX0"/>
<dbReference type="PANTHER" id="PTHR43210">
    <property type="entry name" value="DETHIOBIOTIN SYNTHETASE"/>
    <property type="match status" value="1"/>
</dbReference>
<organism evidence="3 4">
    <name type="scientific">Desulfomicrobium apsheronum</name>
    <dbReference type="NCBI Taxonomy" id="52560"/>
    <lineage>
        <taxon>Bacteria</taxon>
        <taxon>Pseudomonadati</taxon>
        <taxon>Thermodesulfobacteriota</taxon>
        <taxon>Desulfovibrionia</taxon>
        <taxon>Desulfovibrionales</taxon>
        <taxon>Desulfomicrobiaceae</taxon>
        <taxon>Desulfomicrobium</taxon>
    </lineage>
</organism>
<dbReference type="Pfam" id="PF13500">
    <property type="entry name" value="AAA_26"/>
    <property type="match status" value="1"/>
</dbReference>
<comment type="caution">
    <text evidence="2">Lacks conserved residue(s) required for the propagation of feature annotation.</text>
</comment>
<comment type="subcellular location">
    <subcellularLocation>
        <location evidence="2">Cytoplasm</location>
    </subcellularLocation>
</comment>
<comment type="pathway">
    <text evidence="2">Cofactor biosynthesis; biotin biosynthesis; biotin from 7,8-diaminononanoate: step 1/2.</text>
</comment>
<dbReference type="Proteomes" id="UP000198635">
    <property type="component" value="Unassembled WGS sequence"/>
</dbReference>
<dbReference type="EMBL" id="FORX01000014">
    <property type="protein sequence ID" value="SFK11282.1"/>
    <property type="molecule type" value="Genomic_DNA"/>
</dbReference>
<feature type="active site" evidence="2">
    <location>
        <position position="38"/>
    </location>
</feature>
<feature type="binding site" evidence="2">
    <location>
        <position position="42"/>
    </location>
    <ligand>
        <name>substrate</name>
    </ligand>
</feature>
<dbReference type="Gene3D" id="3.40.50.300">
    <property type="entry name" value="P-loop containing nucleotide triphosphate hydrolases"/>
    <property type="match status" value="1"/>
</dbReference>
<dbReference type="NCBIfam" id="TIGR00347">
    <property type="entry name" value="bioD"/>
    <property type="match status" value="1"/>
</dbReference>
<evidence type="ECO:0000256" key="2">
    <source>
        <dbReference type="HAMAP-Rule" id="MF_00336"/>
    </source>
</evidence>
<dbReference type="EC" id="6.3.3.3" evidence="2"/>
<keyword evidence="2" id="KW-0460">Magnesium</keyword>
<feature type="binding site" evidence="2">
    <location>
        <position position="52"/>
    </location>
    <ligand>
        <name>Mg(2+)</name>
        <dbReference type="ChEBI" id="CHEBI:18420"/>
    </ligand>
</feature>
<keyword evidence="2" id="KW-0436">Ligase</keyword>
<dbReference type="RefSeq" id="WP_092376550.1">
    <property type="nucleotide sequence ID" value="NZ_FORX01000014.1"/>
</dbReference>
<dbReference type="PANTHER" id="PTHR43210:SF5">
    <property type="entry name" value="DETHIOBIOTIN SYNTHETASE"/>
    <property type="match status" value="1"/>
</dbReference>
<dbReference type="HAMAP" id="MF_00336">
    <property type="entry name" value="BioD"/>
    <property type="match status" value="1"/>
</dbReference>
<evidence type="ECO:0000313" key="4">
    <source>
        <dbReference type="Proteomes" id="UP000198635"/>
    </source>
</evidence>
<feature type="binding site" evidence="2">
    <location>
        <begin position="113"/>
        <end position="116"/>
    </location>
    <ligand>
        <name>ATP</name>
        <dbReference type="ChEBI" id="CHEBI:30616"/>
    </ligand>
</feature>
<feature type="binding site" evidence="2">
    <location>
        <begin position="15"/>
        <end position="20"/>
    </location>
    <ligand>
        <name>ATP</name>
        <dbReference type="ChEBI" id="CHEBI:30616"/>
    </ligand>
</feature>
<keyword evidence="2" id="KW-0963">Cytoplasm</keyword>
<dbReference type="GO" id="GO:0000287">
    <property type="term" value="F:magnesium ion binding"/>
    <property type="evidence" value="ECO:0007669"/>
    <property type="project" value="UniProtKB-UniRule"/>
</dbReference>
<keyword evidence="2" id="KW-0547">Nucleotide-binding</keyword>
<dbReference type="InterPro" id="IPR027417">
    <property type="entry name" value="P-loop_NTPase"/>
</dbReference>
<gene>
    <name evidence="2" type="primary">bioD</name>
    <name evidence="3" type="ORF">SAMN04488082_11476</name>
</gene>
<reference evidence="4" key="1">
    <citation type="submission" date="2016-10" db="EMBL/GenBank/DDBJ databases">
        <authorList>
            <person name="Varghese N."/>
            <person name="Submissions S."/>
        </authorList>
    </citation>
    <scope>NUCLEOTIDE SEQUENCE [LARGE SCALE GENOMIC DNA]</scope>
    <source>
        <strain evidence="4">DSM 5918</strain>
    </source>
</reference>
<protein>
    <recommendedName>
        <fullName evidence="2">ATP-dependent dethiobiotin synthetase BioD</fullName>
        <ecNumber evidence="2">6.3.3.3</ecNumber>
    </recommendedName>
    <alternativeName>
        <fullName evidence="2">DTB synthetase</fullName>
        <shortName evidence="2">DTBS</shortName>
    </alternativeName>
    <alternativeName>
        <fullName evidence="2">Dethiobiotin synthase</fullName>
    </alternativeName>
</protein>
<keyword evidence="2" id="KW-0067">ATP-binding</keyword>
<dbReference type="GO" id="GO:0005524">
    <property type="term" value="F:ATP binding"/>
    <property type="evidence" value="ECO:0007669"/>
    <property type="project" value="UniProtKB-UniRule"/>
</dbReference>
<evidence type="ECO:0000256" key="1">
    <source>
        <dbReference type="ARBA" id="ARBA00022756"/>
    </source>
</evidence>
<dbReference type="CDD" id="cd03109">
    <property type="entry name" value="DTBS"/>
    <property type="match status" value="1"/>
</dbReference>
<sequence>MTTDKIIFVTGTDTDVGKTVVSLLVMRALAARDAVYLKPVQTGCTDPGQGSDASFVHDLLPGGLPGGMTPADCIHSCRPLPKAPLFAGDPVDFDALCRFIAAHAAGHEITVVEGAGGLLVPITAQKTMLDLAIQTGATLLVVGRAGLGTINHTLLTLEALKARKAACLGVVLTDPTDAVLELDRTENSSAIENFSGLPVHGVIGRIADLRNPHGHAQAVIEKILSSQGS</sequence>
<keyword evidence="2" id="KW-0479">Metal-binding</keyword>
<comment type="subunit">
    <text evidence="2">Homodimer.</text>
</comment>
<keyword evidence="1 2" id="KW-0093">Biotin biosynthesis</keyword>
<dbReference type="GO" id="GO:0004141">
    <property type="term" value="F:dethiobiotin synthase activity"/>
    <property type="evidence" value="ECO:0007669"/>
    <property type="project" value="UniProtKB-UniRule"/>
</dbReference>
<keyword evidence="4" id="KW-1185">Reference proteome</keyword>